<protein>
    <submittedName>
        <fullName evidence="9">Sigma-70 family RNA polymerase sigma factor</fullName>
    </submittedName>
</protein>
<evidence type="ECO:0000256" key="5">
    <source>
        <dbReference type="ARBA" id="ARBA00023163"/>
    </source>
</evidence>
<evidence type="ECO:0000256" key="1">
    <source>
        <dbReference type="ARBA" id="ARBA00010641"/>
    </source>
</evidence>
<evidence type="ECO:0000313" key="9">
    <source>
        <dbReference type="EMBL" id="MDC0684822.1"/>
    </source>
</evidence>
<evidence type="ECO:0000256" key="4">
    <source>
        <dbReference type="ARBA" id="ARBA00023125"/>
    </source>
</evidence>
<keyword evidence="3" id="KW-0731">Sigma factor</keyword>
<dbReference type="NCBIfam" id="TIGR02937">
    <property type="entry name" value="sigma70-ECF"/>
    <property type="match status" value="1"/>
</dbReference>
<comment type="similarity">
    <text evidence="1">Belongs to the sigma-70 factor family. ECF subfamily.</text>
</comment>
<keyword evidence="2" id="KW-0805">Transcription regulation</keyword>
<dbReference type="PANTHER" id="PTHR43133:SF8">
    <property type="entry name" value="RNA POLYMERASE SIGMA FACTOR HI_1459-RELATED"/>
    <property type="match status" value="1"/>
</dbReference>
<dbReference type="Gene3D" id="1.10.10.10">
    <property type="entry name" value="Winged helix-like DNA-binding domain superfamily/Winged helix DNA-binding domain"/>
    <property type="match status" value="1"/>
</dbReference>
<accession>A0ABT5CEM3</accession>
<feature type="domain" description="RNA polymerase sigma-70 region 2" evidence="7">
    <location>
        <begin position="18"/>
        <end position="77"/>
    </location>
</feature>
<proteinExistence type="inferred from homology"/>
<dbReference type="EMBL" id="JAQNDK010000006">
    <property type="protein sequence ID" value="MDC0684822.1"/>
    <property type="molecule type" value="Genomic_DNA"/>
</dbReference>
<gene>
    <name evidence="9" type="ORF">POL72_44310</name>
</gene>
<feature type="region of interest" description="Disordered" evidence="6">
    <location>
        <begin position="242"/>
        <end position="328"/>
    </location>
</feature>
<dbReference type="InterPro" id="IPR007627">
    <property type="entry name" value="RNA_pol_sigma70_r2"/>
</dbReference>
<dbReference type="InterPro" id="IPR039425">
    <property type="entry name" value="RNA_pol_sigma-70-like"/>
</dbReference>
<evidence type="ECO:0000313" key="10">
    <source>
        <dbReference type="Proteomes" id="UP001217485"/>
    </source>
</evidence>
<dbReference type="InterPro" id="IPR013325">
    <property type="entry name" value="RNA_pol_sigma_r2"/>
</dbReference>
<feature type="compositionally biased region" description="Basic and acidic residues" evidence="6">
    <location>
        <begin position="284"/>
        <end position="293"/>
    </location>
</feature>
<feature type="compositionally biased region" description="Low complexity" evidence="6">
    <location>
        <begin position="297"/>
        <end position="310"/>
    </location>
</feature>
<dbReference type="InterPro" id="IPR013324">
    <property type="entry name" value="RNA_pol_sigma_r3/r4-like"/>
</dbReference>
<keyword evidence="4" id="KW-0238">DNA-binding</keyword>
<dbReference type="InterPro" id="IPR014284">
    <property type="entry name" value="RNA_pol_sigma-70_dom"/>
</dbReference>
<dbReference type="Gene3D" id="1.10.1740.10">
    <property type="match status" value="1"/>
</dbReference>
<comment type="caution">
    <text evidence="9">The sequence shown here is derived from an EMBL/GenBank/DDBJ whole genome shotgun (WGS) entry which is preliminary data.</text>
</comment>
<keyword evidence="10" id="KW-1185">Reference proteome</keyword>
<dbReference type="SUPFAM" id="SSF88659">
    <property type="entry name" value="Sigma3 and sigma4 domains of RNA polymerase sigma factors"/>
    <property type="match status" value="1"/>
</dbReference>
<dbReference type="PANTHER" id="PTHR43133">
    <property type="entry name" value="RNA POLYMERASE ECF-TYPE SIGMA FACTO"/>
    <property type="match status" value="1"/>
</dbReference>
<feature type="domain" description="RNA polymerase sigma factor 70 region 4 type 2" evidence="8">
    <location>
        <begin position="111"/>
        <end position="160"/>
    </location>
</feature>
<dbReference type="InterPro" id="IPR036388">
    <property type="entry name" value="WH-like_DNA-bd_sf"/>
</dbReference>
<dbReference type="Proteomes" id="UP001217485">
    <property type="component" value="Unassembled WGS sequence"/>
</dbReference>
<evidence type="ECO:0000256" key="6">
    <source>
        <dbReference type="SAM" id="MobiDB-lite"/>
    </source>
</evidence>
<sequence length="380" mass="41311">MLLIVAKPETVSPGFELFRRLARRHGVPARNAEDIAQEALLRGLDADQRIEPGGDPGPYRITIAVNQARNHVRDARSRGEVLTSFDEREIRDELPTPEELLRRRQREKLTRQLIDQLEPKYRDLVIKHDLEEVPLAEIAAEQGLPLDTVKTRHRRAHKELEVQGGRWQAQERSQGRDGSICVPLALGFGRRASWVASLRRLGLRILVQAALVLLTGALVSAVPPLTDLESWIRAAAVRAPATAPAEQDAVAPRARDGAQSAAGPASGDGAPDAAAPAAATAHEISSRTEHGSAHGEAMATGTPAPPNATTRSHRAAPPAGAVRPTAGEVERSLVNQARRAIEANDVMADVEARRLLEAHARQFPRGRLAAEREALLRQLR</sequence>
<dbReference type="InterPro" id="IPR013249">
    <property type="entry name" value="RNA_pol_sigma70_r4_t2"/>
</dbReference>
<dbReference type="SUPFAM" id="SSF88946">
    <property type="entry name" value="Sigma2 domain of RNA polymerase sigma factors"/>
    <property type="match status" value="1"/>
</dbReference>
<name>A0ABT5CEM3_9BACT</name>
<reference evidence="9 10" key="1">
    <citation type="submission" date="2023-01" db="EMBL/GenBank/DDBJ databases">
        <title>Minimal conservation of predation-associated metabolite biosynthetic gene clusters underscores biosynthetic potential of Myxococcota including descriptions for ten novel species: Archangium lansinium sp. nov., Myxococcus landrumus sp. nov., Nannocystis bai.</title>
        <authorList>
            <person name="Ahearne A."/>
            <person name="Stevens C."/>
            <person name="Dowd S."/>
        </authorList>
    </citation>
    <scope>NUCLEOTIDE SEQUENCE [LARGE SCALE GENOMIC DNA]</scope>
    <source>
        <strain evidence="9 10">WIWO2</strain>
    </source>
</reference>
<evidence type="ECO:0000256" key="2">
    <source>
        <dbReference type="ARBA" id="ARBA00023015"/>
    </source>
</evidence>
<evidence type="ECO:0000259" key="8">
    <source>
        <dbReference type="Pfam" id="PF08281"/>
    </source>
</evidence>
<organism evidence="9 10">
    <name type="scientific">Sorangium atrum</name>
    <dbReference type="NCBI Taxonomy" id="2995308"/>
    <lineage>
        <taxon>Bacteria</taxon>
        <taxon>Pseudomonadati</taxon>
        <taxon>Myxococcota</taxon>
        <taxon>Polyangia</taxon>
        <taxon>Polyangiales</taxon>
        <taxon>Polyangiaceae</taxon>
        <taxon>Sorangium</taxon>
    </lineage>
</organism>
<dbReference type="Pfam" id="PF08281">
    <property type="entry name" value="Sigma70_r4_2"/>
    <property type="match status" value="1"/>
</dbReference>
<evidence type="ECO:0000256" key="3">
    <source>
        <dbReference type="ARBA" id="ARBA00023082"/>
    </source>
</evidence>
<feature type="compositionally biased region" description="Low complexity" evidence="6">
    <location>
        <begin position="257"/>
        <end position="281"/>
    </location>
</feature>
<evidence type="ECO:0000259" key="7">
    <source>
        <dbReference type="Pfam" id="PF04542"/>
    </source>
</evidence>
<dbReference type="Pfam" id="PF04542">
    <property type="entry name" value="Sigma70_r2"/>
    <property type="match status" value="1"/>
</dbReference>
<keyword evidence="5" id="KW-0804">Transcription</keyword>